<keyword evidence="2 5" id="KW-0812">Transmembrane</keyword>
<comment type="caution">
    <text evidence="8">The sequence shown here is derived from an EMBL/GenBank/DDBJ whole genome shotgun (WGS) entry which is preliminary data.</text>
</comment>
<evidence type="ECO:0000259" key="6">
    <source>
        <dbReference type="Pfam" id="PF06813"/>
    </source>
</evidence>
<dbReference type="SUPFAM" id="SSF103473">
    <property type="entry name" value="MFS general substrate transporter"/>
    <property type="match status" value="1"/>
</dbReference>
<dbReference type="GO" id="GO:0016020">
    <property type="term" value="C:membrane"/>
    <property type="evidence" value="ECO:0007669"/>
    <property type="project" value="UniProtKB-SubCell"/>
</dbReference>
<reference evidence="8" key="1">
    <citation type="submission" date="2020-05" db="EMBL/GenBank/DDBJ databases">
        <title>WGS assembly of Panicum virgatum.</title>
        <authorList>
            <person name="Lovell J.T."/>
            <person name="Jenkins J."/>
            <person name="Shu S."/>
            <person name="Juenger T.E."/>
            <person name="Schmutz J."/>
        </authorList>
    </citation>
    <scope>NUCLEOTIDE SEQUENCE</scope>
    <source>
        <strain evidence="8">AP13</strain>
    </source>
</reference>
<feature type="transmembrane region" description="Helical" evidence="5">
    <location>
        <begin position="399"/>
        <end position="417"/>
    </location>
</feature>
<sequence>MPFAAFAVYAMRGRWFALFAAILAMAVGGGAYVFAVYSNAMKTSLGYDQKTLRDIAFFKNLGASLGVLPGILHEVAPAWVVQAVGAATNLLGYLMAYLSVSGRTARPPAGLMCFYIAVAANSQSFASTGALVTTVINFPDDRGVVIGLLMGFAGLSGAILTHLHRAFAGAEDGAALLLLLTSLPTAVVLLFILSIHIMIAGSGDGRTRGERRGIWGFLGVSVVVALYLVVLNVVELKVPLLPRSASYITAMLVLVAILVFCLLAVVLVQARRSYVQPTAAPTSASAPREAPAAGIVNTNPPSSFFQDVFRPPARGQDYTILQALFSADMLLLFIAAGCGIGGMLTVIDNMGLIGQALGYKQDTVSMFASLVSLSNYAGRVVAGLGSDLVVERYKLPRPLALTITLLLAAVGYLLIALGVRDGLYAAALIIGFCFGAQWTVLFTIVSEVFGRRHFSALCNWATLATPVGCYVLNVLVTGHLYDTEVRRQARPDQNCIGVRCFQESFSIIAGVTVLGAFVSVLLVRRTRAFYVGRHGTAAVGPADV</sequence>
<evidence type="ECO:0008006" key="10">
    <source>
        <dbReference type="Google" id="ProtNLM"/>
    </source>
</evidence>
<feature type="transmembrane region" description="Helical" evidence="5">
    <location>
        <begin position="144"/>
        <end position="163"/>
    </location>
</feature>
<comment type="subcellular location">
    <subcellularLocation>
        <location evidence="1">Membrane</location>
        <topology evidence="1">Multi-pass membrane protein</topology>
    </subcellularLocation>
</comment>
<feature type="transmembrane region" description="Helical" evidence="5">
    <location>
        <begin position="79"/>
        <end position="100"/>
    </location>
</feature>
<proteinExistence type="predicted"/>
<dbReference type="OrthoDB" id="410267at2759"/>
<keyword evidence="4 5" id="KW-0472">Membrane</keyword>
<feature type="transmembrane region" description="Helical" evidence="5">
    <location>
        <begin position="423"/>
        <end position="445"/>
    </location>
</feature>
<dbReference type="InterPro" id="IPR010658">
    <property type="entry name" value="Nodulin-like"/>
</dbReference>
<organism evidence="8 9">
    <name type="scientific">Panicum virgatum</name>
    <name type="common">Blackwell switchgrass</name>
    <dbReference type="NCBI Taxonomy" id="38727"/>
    <lineage>
        <taxon>Eukaryota</taxon>
        <taxon>Viridiplantae</taxon>
        <taxon>Streptophyta</taxon>
        <taxon>Embryophyta</taxon>
        <taxon>Tracheophyta</taxon>
        <taxon>Spermatophyta</taxon>
        <taxon>Magnoliopsida</taxon>
        <taxon>Liliopsida</taxon>
        <taxon>Poales</taxon>
        <taxon>Poaceae</taxon>
        <taxon>PACMAD clade</taxon>
        <taxon>Panicoideae</taxon>
        <taxon>Panicodae</taxon>
        <taxon>Paniceae</taxon>
        <taxon>Panicinae</taxon>
        <taxon>Panicum</taxon>
        <taxon>Panicum sect. Hiantes</taxon>
    </lineage>
</organism>
<evidence type="ECO:0000313" key="9">
    <source>
        <dbReference type="Proteomes" id="UP000823388"/>
    </source>
</evidence>
<gene>
    <name evidence="8" type="ORF">PVAP13_2KG011100</name>
</gene>
<dbReference type="AlphaFoldDB" id="A0A8T0VWK2"/>
<dbReference type="PANTHER" id="PTHR21576">
    <property type="entry name" value="UNCHARACTERIZED NODULIN-LIKE PROTEIN"/>
    <property type="match status" value="1"/>
</dbReference>
<feature type="transmembrane region" description="Helical" evidence="5">
    <location>
        <begin position="213"/>
        <end position="234"/>
    </location>
</feature>
<feature type="domain" description="Nodulin-like" evidence="6">
    <location>
        <begin position="14"/>
        <end position="264"/>
    </location>
</feature>
<feature type="transmembrane region" description="Helical" evidence="5">
    <location>
        <begin position="246"/>
        <end position="268"/>
    </location>
</feature>
<feature type="transmembrane region" description="Helical" evidence="5">
    <location>
        <begin position="56"/>
        <end position="73"/>
    </location>
</feature>
<dbReference type="PANTHER" id="PTHR21576:SF26">
    <property type="entry name" value="OS03G0682100 PROTEIN"/>
    <property type="match status" value="1"/>
</dbReference>
<dbReference type="Gene3D" id="1.20.1250.20">
    <property type="entry name" value="MFS general substrate transporter like domains"/>
    <property type="match status" value="1"/>
</dbReference>
<dbReference type="InterPro" id="IPR056555">
    <property type="entry name" value="NFD4_C"/>
</dbReference>
<dbReference type="Pfam" id="PF06813">
    <property type="entry name" value="Nodulin-like"/>
    <property type="match status" value="1"/>
</dbReference>
<dbReference type="EMBL" id="CM029039">
    <property type="protein sequence ID" value="KAG2639458.1"/>
    <property type="molecule type" value="Genomic_DNA"/>
</dbReference>
<evidence type="ECO:0000256" key="1">
    <source>
        <dbReference type="ARBA" id="ARBA00004141"/>
    </source>
</evidence>
<feature type="transmembrane region" description="Helical" evidence="5">
    <location>
        <begin position="320"/>
        <end position="347"/>
    </location>
</feature>
<evidence type="ECO:0000313" key="8">
    <source>
        <dbReference type="EMBL" id="KAG2639458.1"/>
    </source>
</evidence>
<evidence type="ECO:0000256" key="4">
    <source>
        <dbReference type="ARBA" id="ARBA00023136"/>
    </source>
</evidence>
<feature type="transmembrane region" description="Helical" evidence="5">
    <location>
        <begin position="457"/>
        <end position="481"/>
    </location>
</feature>
<evidence type="ECO:0000259" key="7">
    <source>
        <dbReference type="Pfam" id="PF23262"/>
    </source>
</evidence>
<keyword evidence="3 5" id="KW-1133">Transmembrane helix</keyword>
<evidence type="ECO:0000256" key="5">
    <source>
        <dbReference type="SAM" id="Phobius"/>
    </source>
</evidence>
<dbReference type="Proteomes" id="UP000823388">
    <property type="component" value="Chromosome 2K"/>
</dbReference>
<feature type="transmembrane region" description="Helical" evidence="5">
    <location>
        <begin position="15"/>
        <end position="35"/>
    </location>
</feature>
<evidence type="ECO:0000256" key="3">
    <source>
        <dbReference type="ARBA" id="ARBA00022989"/>
    </source>
</evidence>
<feature type="transmembrane region" description="Helical" evidence="5">
    <location>
        <begin position="501"/>
        <end position="523"/>
    </location>
</feature>
<feature type="domain" description="NFD4 C-terminal" evidence="7">
    <location>
        <begin position="339"/>
        <end position="530"/>
    </location>
</feature>
<accession>A0A8T0VWK2</accession>
<dbReference type="Pfam" id="PF23262">
    <property type="entry name" value="NFD4_C"/>
    <property type="match status" value="1"/>
</dbReference>
<feature type="transmembrane region" description="Helical" evidence="5">
    <location>
        <begin position="175"/>
        <end position="201"/>
    </location>
</feature>
<dbReference type="InterPro" id="IPR036259">
    <property type="entry name" value="MFS_trans_sf"/>
</dbReference>
<protein>
    <recommendedName>
        <fullName evidence="10">Nodulin-like domain-containing protein</fullName>
    </recommendedName>
</protein>
<evidence type="ECO:0000256" key="2">
    <source>
        <dbReference type="ARBA" id="ARBA00022692"/>
    </source>
</evidence>
<keyword evidence="9" id="KW-1185">Reference proteome</keyword>
<name>A0A8T0VWK2_PANVG</name>